<evidence type="ECO:0000313" key="1">
    <source>
        <dbReference type="EMBL" id="MXV16245.1"/>
    </source>
</evidence>
<organism evidence="1 2">
    <name type="scientific">Hufsiella ginkgonis</name>
    <dbReference type="NCBI Taxonomy" id="2695274"/>
    <lineage>
        <taxon>Bacteria</taxon>
        <taxon>Pseudomonadati</taxon>
        <taxon>Bacteroidota</taxon>
        <taxon>Sphingobacteriia</taxon>
        <taxon>Sphingobacteriales</taxon>
        <taxon>Sphingobacteriaceae</taxon>
        <taxon>Hufsiella</taxon>
    </lineage>
</organism>
<dbReference type="PANTHER" id="PTHR41368:SF1">
    <property type="entry name" value="PROTEIN YGHO"/>
    <property type="match status" value="1"/>
</dbReference>
<comment type="caution">
    <text evidence="1">The sequence shown here is derived from an EMBL/GenBank/DDBJ whole genome shotgun (WGS) entry which is preliminary data.</text>
</comment>
<dbReference type="AlphaFoldDB" id="A0A7K1XZ16"/>
<dbReference type="EMBL" id="WVHS01000003">
    <property type="protein sequence ID" value="MXV16245.1"/>
    <property type="molecule type" value="Genomic_DNA"/>
</dbReference>
<accession>A0A7K1XZ16</accession>
<proteinExistence type="predicted"/>
<dbReference type="SUPFAM" id="SSF55729">
    <property type="entry name" value="Acyl-CoA N-acyltransferases (Nat)"/>
    <property type="match status" value="1"/>
</dbReference>
<dbReference type="PANTHER" id="PTHR41368">
    <property type="entry name" value="PROTEIN YGHO"/>
    <property type="match status" value="1"/>
</dbReference>
<reference evidence="1 2" key="1">
    <citation type="submission" date="2019-11" db="EMBL/GenBank/DDBJ databases">
        <title>Pedobacter sp. HMF7056 Genome sequencing and assembly.</title>
        <authorList>
            <person name="Kang H."/>
            <person name="Kim H."/>
            <person name="Joh K."/>
        </authorList>
    </citation>
    <scope>NUCLEOTIDE SEQUENCE [LARGE SCALE GENOMIC DNA]</scope>
    <source>
        <strain evidence="1 2">HMF7056</strain>
    </source>
</reference>
<dbReference type="RefSeq" id="WP_160907255.1">
    <property type="nucleotide sequence ID" value="NZ_WVHS01000003.1"/>
</dbReference>
<dbReference type="Proteomes" id="UP000451233">
    <property type="component" value="Unassembled WGS sequence"/>
</dbReference>
<evidence type="ECO:0000313" key="2">
    <source>
        <dbReference type="Proteomes" id="UP000451233"/>
    </source>
</evidence>
<keyword evidence="2" id="KW-1185">Reference proteome</keyword>
<dbReference type="InterPro" id="IPR016181">
    <property type="entry name" value="Acyl_CoA_acyltransferase"/>
</dbReference>
<gene>
    <name evidence="1" type="ORF">GS398_13105</name>
</gene>
<protein>
    <recommendedName>
        <fullName evidence="3">N-acetyltransferase domain-containing protein</fullName>
    </recommendedName>
</protein>
<dbReference type="Gene3D" id="3.40.630.30">
    <property type="match status" value="1"/>
</dbReference>
<name>A0A7K1XZ16_9SPHI</name>
<evidence type="ECO:0008006" key="3">
    <source>
        <dbReference type="Google" id="ProtNLM"/>
    </source>
</evidence>
<sequence length="373" mass="42581">MKQVLRADLKKDLKHFIDFPHDLYKDDPNYVPELFIAQQDMLTPGKHPFHEHSTVDLFLAYDGGKVIGRVAAIMNNNHNKFNGTTDGFFGFFDCINDQETANMLLDAAKARIRELGATNMIGPASFSSNDVLGYLIEGFDRPPVAMMPYNAPYYNTLFENYGLSKKIDLLAYEITIGEQNDKAFRMLDLLETRLQRSGITIRKINLKNFKEEAAKLRELYNTAWDKNLGFVPMTPAEFDYLAKDLKMILDADYCQVAEKDGKFVGFGLAIPDINQILKTIKRGRLLPTGIFKLLLNKKKINGLRVLCLGVNEGYRKLGIEACIYGHFIKNSKKGNMKTAECSWMLETNYVMNHAIEQLNGRLYKKYRVLEQAI</sequence>
<dbReference type="InterPro" id="IPR039968">
    <property type="entry name" value="BcerS-like"/>
</dbReference>